<proteinExistence type="predicted"/>
<dbReference type="RefSeq" id="WP_183460219.1">
    <property type="nucleotide sequence ID" value="NZ_CP050296.1"/>
</dbReference>
<evidence type="ECO:0000313" key="3">
    <source>
        <dbReference type="Proteomes" id="UP000515465"/>
    </source>
</evidence>
<sequence length="187" mass="20292">MFAGRFVLAFVILSACAGCTTAPEALQSLGDRNYMRYATGKPYTQIASQSQMSVEGLAGATIYGPMIGAYRLADGDTVYRHIDNVESTRTNVDAGVLMQRESVGTRYRLAYFRVGPDGIVKDWATGALPGERLGCTWYAGGFVQQCSSETQRLQSLAVYDSLVRTSNDRLLPSWGVPVTNAQQPKAS</sequence>
<dbReference type="EMBL" id="CP050296">
    <property type="protein sequence ID" value="QND60944.1"/>
    <property type="molecule type" value="Genomic_DNA"/>
</dbReference>
<keyword evidence="1" id="KW-0732">Signal</keyword>
<dbReference type="PROSITE" id="PS51257">
    <property type="entry name" value="PROKAR_LIPOPROTEIN"/>
    <property type="match status" value="1"/>
</dbReference>
<dbReference type="Proteomes" id="UP000515465">
    <property type="component" value="Chromosome"/>
</dbReference>
<protein>
    <recommendedName>
        <fullName evidence="4">Lipoprotein</fullName>
    </recommendedName>
</protein>
<name>A0A7G6T2G2_9HYPH</name>
<gene>
    <name evidence="2" type="ORF">HB778_34040</name>
</gene>
<feature type="chain" id="PRO_5028841477" description="Lipoprotein" evidence="1">
    <location>
        <begin position="18"/>
        <end position="187"/>
    </location>
</feature>
<evidence type="ECO:0000256" key="1">
    <source>
        <dbReference type="SAM" id="SignalP"/>
    </source>
</evidence>
<feature type="signal peptide" evidence="1">
    <location>
        <begin position="1"/>
        <end position="17"/>
    </location>
</feature>
<dbReference type="AlphaFoldDB" id="A0A7G6T2G2"/>
<evidence type="ECO:0008006" key="4">
    <source>
        <dbReference type="Google" id="ProtNLM"/>
    </source>
</evidence>
<organism evidence="2 3">
    <name type="scientific">Mesorhizobium huakuii</name>
    <dbReference type="NCBI Taxonomy" id="28104"/>
    <lineage>
        <taxon>Bacteria</taxon>
        <taxon>Pseudomonadati</taxon>
        <taxon>Pseudomonadota</taxon>
        <taxon>Alphaproteobacteria</taxon>
        <taxon>Hyphomicrobiales</taxon>
        <taxon>Phyllobacteriaceae</taxon>
        <taxon>Mesorhizobium</taxon>
    </lineage>
</organism>
<evidence type="ECO:0000313" key="2">
    <source>
        <dbReference type="EMBL" id="QND60944.1"/>
    </source>
</evidence>
<reference evidence="3" key="1">
    <citation type="journal article" date="2020" name="Mol. Plant Microbe">
        <title>Rhizobial microsymbionts of the narrowly endemic Oxytropis species growing in Kamchatka are characterized by significant genetic diversity and possess a set of genes that are associated with T3SS and T6SS secretion systems and can affect the development of symbiosis.</title>
        <authorList>
            <person name="Safronova V."/>
            <person name="Guro P."/>
            <person name="Sazanova A."/>
            <person name="Kuznetsova I."/>
            <person name="Belimov A."/>
            <person name="Yakubov V."/>
            <person name="Chirak E."/>
            <person name="Afonin A."/>
            <person name="Gogolev Y."/>
            <person name="Andronov E."/>
            <person name="Tikhonovich I."/>
        </authorList>
    </citation>
    <scope>NUCLEOTIDE SEQUENCE [LARGE SCALE GENOMIC DNA]</scope>
    <source>
        <strain evidence="3">583</strain>
    </source>
</reference>
<accession>A0A7G6T2G2</accession>